<evidence type="ECO:0000313" key="4">
    <source>
        <dbReference type="Proteomes" id="UP001464923"/>
    </source>
</evidence>
<feature type="compositionally biased region" description="Low complexity" evidence="1">
    <location>
        <begin position="95"/>
        <end position="105"/>
    </location>
</feature>
<evidence type="ECO:0000313" key="3">
    <source>
        <dbReference type="EMBL" id="MEQ3540170.1"/>
    </source>
</evidence>
<keyword evidence="2" id="KW-0472">Membrane</keyword>
<feature type="transmembrane region" description="Helical" evidence="2">
    <location>
        <begin position="130"/>
        <end position="151"/>
    </location>
</feature>
<gene>
    <name evidence="3" type="ORF">WHI96_15190</name>
</gene>
<evidence type="ECO:0000256" key="2">
    <source>
        <dbReference type="SAM" id="Phobius"/>
    </source>
</evidence>
<proteinExistence type="predicted"/>
<keyword evidence="4" id="KW-1185">Reference proteome</keyword>
<dbReference type="EMBL" id="JBEDNP010000008">
    <property type="protein sequence ID" value="MEQ3540170.1"/>
    <property type="molecule type" value="Genomic_DNA"/>
</dbReference>
<feature type="region of interest" description="Disordered" evidence="1">
    <location>
        <begin position="82"/>
        <end position="112"/>
    </location>
</feature>
<evidence type="ECO:0000256" key="1">
    <source>
        <dbReference type="SAM" id="MobiDB-lite"/>
    </source>
</evidence>
<organism evidence="3 4">
    <name type="scientific">Pseudonocardia tropica</name>
    <dbReference type="NCBI Taxonomy" id="681289"/>
    <lineage>
        <taxon>Bacteria</taxon>
        <taxon>Bacillati</taxon>
        <taxon>Actinomycetota</taxon>
        <taxon>Actinomycetes</taxon>
        <taxon>Pseudonocardiales</taxon>
        <taxon>Pseudonocardiaceae</taxon>
        <taxon>Pseudonocardia</taxon>
    </lineage>
</organism>
<dbReference type="RefSeq" id="WP_345643616.1">
    <property type="nucleotide sequence ID" value="NZ_BAABLY010000017.1"/>
</dbReference>
<name>A0ABV1JW53_9PSEU</name>
<keyword evidence="2" id="KW-0812">Transmembrane</keyword>
<reference evidence="3 4" key="1">
    <citation type="submission" date="2024-03" db="EMBL/GenBank/DDBJ databases">
        <title>Draft genome sequence of Pseudonocardia tropica JCM 19149.</title>
        <authorList>
            <person name="Butdee W."/>
            <person name="Duangmal K."/>
        </authorList>
    </citation>
    <scope>NUCLEOTIDE SEQUENCE [LARGE SCALE GENOMIC DNA]</scope>
    <source>
        <strain evidence="3 4">JCM 19149</strain>
    </source>
</reference>
<dbReference type="Proteomes" id="UP001464923">
    <property type="component" value="Unassembled WGS sequence"/>
</dbReference>
<sequence>MATTPTGHTTGTGDTPADPAVDRATTTTAASLVPAQRSAPEQETRPAAGALGTGALGVDALGLGALGTTGLLGGNPAPVAPAPPVPAPPAPAPAASPVDEPAVAEPVRESAEPVPGAAVVPRARAFRTRILPVFLCAAATGTAAIAAAGLITTPSATSPLPTPQTVTASGATVPQGPPLPQAVAASLVGSAAGTGLWAGDPVVAMTAWRDNGGLTHLTAIGDGFTRVADAAGRQDAVALAVACGRLQAAIDAARAYDALPDAVAQTSWTALLDHGGAAATAGTSGALALDPSQLSVFTAQANLVRDDLTAVTDRVRAVLAG</sequence>
<evidence type="ECO:0008006" key="5">
    <source>
        <dbReference type="Google" id="ProtNLM"/>
    </source>
</evidence>
<feature type="compositionally biased region" description="Low complexity" evidence="1">
    <location>
        <begin position="1"/>
        <end position="19"/>
    </location>
</feature>
<feature type="compositionally biased region" description="Pro residues" evidence="1">
    <location>
        <begin position="82"/>
        <end position="94"/>
    </location>
</feature>
<comment type="caution">
    <text evidence="3">The sequence shown here is derived from an EMBL/GenBank/DDBJ whole genome shotgun (WGS) entry which is preliminary data.</text>
</comment>
<feature type="region of interest" description="Disordered" evidence="1">
    <location>
        <begin position="1"/>
        <end position="50"/>
    </location>
</feature>
<protein>
    <recommendedName>
        <fullName evidence="5">DUF5667 domain-containing protein</fullName>
    </recommendedName>
</protein>
<keyword evidence="2" id="KW-1133">Transmembrane helix</keyword>
<accession>A0ABV1JW53</accession>